<dbReference type="OrthoDB" id="5958450at2"/>
<evidence type="ECO:0000256" key="1">
    <source>
        <dbReference type="RuleBase" id="RU003494"/>
    </source>
</evidence>
<dbReference type="InterPro" id="IPR040079">
    <property type="entry name" value="Glutathione_S-Trfase"/>
</dbReference>
<dbReference type="KEGG" id="gbi:PG2T_07335"/>
<protein>
    <recommendedName>
        <fullName evidence="6">Glutathione S-transferase</fullName>
    </recommendedName>
</protein>
<organism evidence="4 5">
    <name type="scientific">Immundisolibacter cernigliae</name>
    <dbReference type="NCBI Taxonomy" id="1810504"/>
    <lineage>
        <taxon>Bacteria</taxon>
        <taxon>Pseudomonadati</taxon>
        <taxon>Pseudomonadota</taxon>
        <taxon>Gammaproteobacteria</taxon>
        <taxon>Immundisolibacterales</taxon>
        <taxon>Immundisolibacteraceae</taxon>
        <taxon>Immundisolibacter</taxon>
    </lineage>
</organism>
<evidence type="ECO:0000259" key="3">
    <source>
        <dbReference type="PROSITE" id="PS50405"/>
    </source>
</evidence>
<sequence>MKLYGAAYSRAGRCIWMLEEIGQPYDHVGTSPRGETRTPQMLKLNPNGHVPVLDDNGYVIWESLAINQYLAEKTGILWPAGAQAHGQIAQWSLWAMTEVEPHLVTMLMHMMFLPEAQRSPAAIEQAKAALGKPMQVLDQHLAGRAYLLGTDFNVGDLNVCSVLGLAAMLHYDFSPFASVGGWLGRCNGRPAAQRFQKIAQEAMAKMG</sequence>
<gene>
    <name evidence="4" type="ORF">PG2T_07335</name>
</gene>
<dbReference type="STRING" id="1810504.PG2T_07335"/>
<dbReference type="Gene3D" id="3.40.30.10">
    <property type="entry name" value="Glutaredoxin"/>
    <property type="match status" value="1"/>
</dbReference>
<dbReference type="EMBL" id="CP014671">
    <property type="protein sequence ID" value="ANX04014.1"/>
    <property type="molecule type" value="Genomic_DNA"/>
</dbReference>
<dbReference type="InterPro" id="IPR004045">
    <property type="entry name" value="Glutathione_S-Trfase_N"/>
</dbReference>
<evidence type="ECO:0000259" key="2">
    <source>
        <dbReference type="PROSITE" id="PS50404"/>
    </source>
</evidence>
<dbReference type="InParanoid" id="A0A1B1YT64"/>
<dbReference type="PANTHER" id="PTHR44051">
    <property type="entry name" value="GLUTATHIONE S-TRANSFERASE-RELATED"/>
    <property type="match status" value="1"/>
</dbReference>
<dbReference type="InterPro" id="IPR010987">
    <property type="entry name" value="Glutathione-S-Trfase_C-like"/>
</dbReference>
<feature type="domain" description="GST N-terminal" evidence="2">
    <location>
        <begin position="1"/>
        <end position="78"/>
    </location>
</feature>
<dbReference type="InterPro" id="IPR036249">
    <property type="entry name" value="Thioredoxin-like_sf"/>
</dbReference>
<dbReference type="SUPFAM" id="SSF47616">
    <property type="entry name" value="GST C-terminal domain-like"/>
    <property type="match status" value="1"/>
</dbReference>
<dbReference type="AlphaFoldDB" id="A0A1B1YT64"/>
<dbReference type="PANTHER" id="PTHR44051:SF8">
    <property type="entry name" value="GLUTATHIONE S-TRANSFERASE GSTA"/>
    <property type="match status" value="1"/>
</dbReference>
<keyword evidence="5" id="KW-1185">Reference proteome</keyword>
<dbReference type="PROSITE" id="PS50405">
    <property type="entry name" value="GST_CTER"/>
    <property type="match status" value="1"/>
</dbReference>
<dbReference type="CDD" id="cd03207">
    <property type="entry name" value="GST_C_8"/>
    <property type="match status" value="1"/>
</dbReference>
<accession>A0A1B1YT64</accession>
<evidence type="ECO:0008006" key="6">
    <source>
        <dbReference type="Google" id="ProtNLM"/>
    </source>
</evidence>
<name>A0A1B1YT64_9GAMM</name>
<dbReference type="InterPro" id="IPR004046">
    <property type="entry name" value="GST_C"/>
</dbReference>
<comment type="similarity">
    <text evidence="1">Belongs to the GST superfamily.</text>
</comment>
<reference evidence="5" key="1">
    <citation type="submission" date="2016-03" db="EMBL/GenBank/DDBJ databases">
        <title>Complete genome sequence of Solimmundus cernigliae, representing a novel lineage of polycyclic aromatic hydrocarbon degraders within the Gammaproteobacteria.</title>
        <authorList>
            <person name="Singleton D.R."/>
            <person name="Dickey A.N."/>
            <person name="Scholl E.H."/>
            <person name="Wright F.A."/>
            <person name="Aitken M.D."/>
        </authorList>
    </citation>
    <scope>NUCLEOTIDE SEQUENCE [LARGE SCALE GENOMIC DNA]</scope>
    <source>
        <strain evidence="5">TR3.2</strain>
    </source>
</reference>
<feature type="domain" description="GST C-terminal" evidence="3">
    <location>
        <begin position="81"/>
        <end position="206"/>
    </location>
</feature>
<dbReference type="SFLD" id="SFLDG01150">
    <property type="entry name" value="Main.1:_Beta-like"/>
    <property type="match status" value="1"/>
</dbReference>
<dbReference type="PROSITE" id="PS50404">
    <property type="entry name" value="GST_NTER"/>
    <property type="match status" value="1"/>
</dbReference>
<dbReference type="Gene3D" id="1.20.1050.10">
    <property type="match status" value="1"/>
</dbReference>
<dbReference type="SUPFAM" id="SSF52833">
    <property type="entry name" value="Thioredoxin-like"/>
    <property type="match status" value="1"/>
</dbReference>
<dbReference type="FunCoup" id="A0A1B1YT64">
    <property type="interactions" value="107"/>
</dbReference>
<evidence type="ECO:0000313" key="4">
    <source>
        <dbReference type="EMBL" id="ANX04014.1"/>
    </source>
</evidence>
<dbReference type="Pfam" id="PF00043">
    <property type="entry name" value="GST_C"/>
    <property type="match status" value="1"/>
</dbReference>
<dbReference type="Pfam" id="PF02798">
    <property type="entry name" value="GST_N"/>
    <property type="match status" value="1"/>
</dbReference>
<dbReference type="SFLD" id="SFLDG00358">
    <property type="entry name" value="Main_(cytGST)"/>
    <property type="match status" value="1"/>
</dbReference>
<evidence type="ECO:0000313" key="5">
    <source>
        <dbReference type="Proteomes" id="UP000092952"/>
    </source>
</evidence>
<dbReference type="InterPro" id="IPR036282">
    <property type="entry name" value="Glutathione-S-Trfase_C_sf"/>
</dbReference>
<dbReference type="CDD" id="cd03046">
    <property type="entry name" value="GST_N_GTT1_like"/>
    <property type="match status" value="1"/>
</dbReference>
<proteinExistence type="inferred from homology"/>
<dbReference type="RefSeq" id="WP_068803828.1">
    <property type="nucleotide sequence ID" value="NZ_CP014671.1"/>
</dbReference>
<dbReference type="SFLD" id="SFLDS00019">
    <property type="entry name" value="Glutathione_Transferase_(cytos"/>
    <property type="match status" value="1"/>
</dbReference>
<dbReference type="Proteomes" id="UP000092952">
    <property type="component" value="Chromosome"/>
</dbReference>